<evidence type="ECO:0000313" key="1">
    <source>
        <dbReference type="EMBL" id="NMH89192.1"/>
    </source>
</evidence>
<dbReference type="EMBL" id="JABBHF010000010">
    <property type="protein sequence ID" value="NMH89192.1"/>
    <property type="molecule type" value="Genomic_DNA"/>
</dbReference>
<protein>
    <submittedName>
        <fullName evidence="1">Uncharacterized protein</fullName>
    </submittedName>
</protein>
<comment type="caution">
    <text evidence="1">The sequence shown here is derived from an EMBL/GenBank/DDBJ whole genome shotgun (WGS) entry which is preliminary data.</text>
</comment>
<reference evidence="1 2" key="1">
    <citation type="submission" date="2020-04" db="EMBL/GenBank/DDBJ databases">
        <title>A Flavivirga sp. nov.</title>
        <authorList>
            <person name="Sun X."/>
        </authorList>
    </citation>
    <scope>NUCLEOTIDE SEQUENCE [LARGE SCALE GENOMIC DNA]</scope>
    <source>
        <strain evidence="1 2">Y03</strain>
    </source>
</reference>
<dbReference type="Proteomes" id="UP000746690">
    <property type="component" value="Unassembled WGS sequence"/>
</dbReference>
<proteinExistence type="predicted"/>
<organism evidence="1 2">
    <name type="scientific">Flavivirga algicola</name>
    <dbReference type="NCBI Taxonomy" id="2729136"/>
    <lineage>
        <taxon>Bacteria</taxon>
        <taxon>Pseudomonadati</taxon>
        <taxon>Bacteroidota</taxon>
        <taxon>Flavobacteriia</taxon>
        <taxon>Flavobacteriales</taxon>
        <taxon>Flavobacteriaceae</taxon>
        <taxon>Flavivirga</taxon>
    </lineage>
</organism>
<accession>A0ABX1S043</accession>
<sequence length="108" mass="12143">MPQAKTQKLPQPFLVSCYTNIALITMLLDKSRLSSVVKKHCKTGLKVLEIIYAHQVFNTGTNVLSSKEFDAFFKHMPAAYFNNREDISIGTLIKNIKQCIATDHVANT</sequence>
<keyword evidence="2" id="KW-1185">Reference proteome</keyword>
<name>A0ABX1S043_9FLAO</name>
<evidence type="ECO:0000313" key="2">
    <source>
        <dbReference type="Proteomes" id="UP000746690"/>
    </source>
</evidence>
<gene>
    <name evidence="1" type="ORF">HHX25_16895</name>
</gene>
<dbReference type="RefSeq" id="WP_169675940.1">
    <property type="nucleotide sequence ID" value="NZ_JABBHF010000010.1"/>
</dbReference>